<dbReference type="STRING" id="1631249.BQ8794_140223"/>
<protein>
    <submittedName>
        <fullName evidence="2">Uncharacterized protein</fullName>
    </submittedName>
</protein>
<proteinExistence type="predicted"/>
<name>A0A1R3V4D2_9HYPH</name>
<accession>A0A1R3V4D2</accession>
<organism evidence="2 3">
    <name type="scientific">Mesorhizobium prunaredense</name>
    <dbReference type="NCBI Taxonomy" id="1631249"/>
    <lineage>
        <taxon>Bacteria</taxon>
        <taxon>Pseudomonadati</taxon>
        <taxon>Pseudomonadota</taxon>
        <taxon>Alphaproteobacteria</taxon>
        <taxon>Hyphomicrobiales</taxon>
        <taxon>Phyllobacteriaceae</taxon>
        <taxon>Mesorhizobium</taxon>
    </lineage>
</organism>
<sequence>MSDRKSSPCGARSEAGESVAATGDTAAFGWSVGSTRGSLGPLMNRPSMTLFPFEIPTAKLSVNHAWHKRQPHDAT</sequence>
<dbReference type="EMBL" id="FTPD01000006">
    <property type="protein sequence ID" value="SIT54078.1"/>
    <property type="molecule type" value="Genomic_DNA"/>
</dbReference>
<evidence type="ECO:0000313" key="2">
    <source>
        <dbReference type="EMBL" id="SIT54078.1"/>
    </source>
</evidence>
<dbReference type="Proteomes" id="UP000188388">
    <property type="component" value="Unassembled WGS sequence"/>
</dbReference>
<dbReference type="AlphaFoldDB" id="A0A1R3V4D2"/>
<evidence type="ECO:0000256" key="1">
    <source>
        <dbReference type="SAM" id="MobiDB-lite"/>
    </source>
</evidence>
<keyword evidence="3" id="KW-1185">Reference proteome</keyword>
<feature type="region of interest" description="Disordered" evidence="1">
    <location>
        <begin position="1"/>
        <end position="30"/>
    </location>
</feature>
<evidence type="ECO:0000313" key="3">
    <source>
        <dbReference type="Proteomes" id="UP000188388"/>
    </source>
</evidence>
<reference evidence="3" key="1">
    <citation type="submission" date="2017-01" db="EMBL/GenBank/DDBJ databases">
        <authorList>
            <person name="Brunel B."/>
        </authorList>
    </citation>
    <scope>NUCLEOTIDE SEQUENCE [LARGE SCALE GENOMIC DNA]</scope>
</reference>
<gene>
    <name evidence="2" type="ORF">BQ8794_140223</name>
</gene>